<evidence type="ECO:0008006" key="3">
    <source>
        <dbReference type="Google" id="ProtNLM"/>
    </source>
</evidence>
<organism evidence="1 2">
    <name type="scientific">Methylobacterium cerastii</name>
    <dbReference type="NCBI Taxonomy" id="932741"/>
    <lineage>
        <taxon>Bacteria</taxon>
        <taxon>Pseudomonadati</taxon>
        <taxon>Pseudomonadota</taxon>
        <taxon>Alphaproteobacteria</taxon>
        <taxon>Hyphomicrobiales</taxon>
        <taxon>Methylobacteriaceae</taxon>
        <taxon>Methylobacterium</taxon>
    </lineage>
</organism>
<name>A0ABQ4QCI6_9HYPH</name>
<evidence type="ECO:0000313" key="2">
    <source>
        <dbReference type="Proteomes" id="UP001055117"/>
    </source>
</evidence>
<accession>A0ABQ4QCI6</accession>
<gene>
    <name evidence="1" type="ORF">AFCDBAGC_0754</name>
</gene>
<dbReference type="InterPro" id="IPR011738">
    <property type="entry name" value="Phage_CHP"/>
</dbReference>
<proteinExistence type="predicted"/>
<dbReference type="Proteomes" id="UP001055117">
    <property type="component" value="Unassembled WGS sequence"/>
</dbReference>
<protein>
    <recommendedName>
        <fullName evidence="3">PhiE125 gp8 family phage protein</fullName>
    </recommendedName>
</protein>
<keyword evidence="2" id="KW-1185">Reference proteome</keyword>
<evidence type="ECO:0000313" key="1">
    <source>
        <dbReference type="EMBL" id="GJD42912.1"/>
    </source>
</evidence>
<dbReference type="Gene3D" id="1.10.3230.30">
    <property type="entry name" value="Phage gp6-like head-tail connector protein"/>
    <property type="match status" value="1"/>
</dbReference>
<sequence length="185" mass="19209">MMPIRVAGAVVEPVTVPELRGYLRLDPDDAAEDDLLAALIAAARAELETETRRILVPGTWRLVLDRPPADGRVPVPLSPLVDLVRAGFSAADGGFVALGPGLVALGADRIEAPGLQLGALPDAAGRALLVEVAAGYGGDGPPLPPPLRLAVLRRTAARYEHRGDDAAPDGGDLAACAAPFRRLRL</sequence>
<dbReference type="RefSeq" id="WP_238270906.1">
    <property type="nucleotide sequence ID" value="NZ_BPQG01000007.1"/>
</dbReference>
<dbReference type="EMBL" id="BPQG01000007">
    <property type="protein sequence ID" value="GJD42912.1"/>
    <property type="molecule type" value="Genomic_DNA"/>
</dbReference>
<dbReference type="NCBIfam" id="TIGR02215">
    <property type="entry name" value="phage_chp_gp8"/>
    <property type="match status" value="1"/>
</dbReference>
<comment type="caution">
    <text evidence="1">The sequence shown here is derived from an EMBL/GenBank/DDBJ whole genome shotgun (WGS) entry which is preliminary data.</text>
</comment>
<reference evidence="1 2" key="1">
    <citation type="journal article" date="2021" name="Front. Microbiol.">
        <title>Comprehensive Comparative Genomics and Phenotyping of Methylobacterium Species.</title>
        <authorList>
            <person name="Alessa O."/>
            <person name="Ogura Y."/>
            <person name="Fujitani Y."/>
            <person name="Takami H."/>
            <person name="Hayashi T."/>
            <person name="Sahin N."/>
            <person name="Tani A."/>
        </authorList>
    </citation>
    <scope>NUCLEOTIDE SEQUENCE [LARGE SCALE GENOMIC DNA]</scope>
    <source>
        <strain evidence="1 2">DSM 23679</strain>
    </source>
</reference>